<dbReference type="InterPro" id="IPR009057">
    <property type="entry name" value="Homeodomain-like_sf"/>
</dbReference>
<dbReference type="GO" id="GO:0003700">
    <property type="term" value="F:DNA-binding transcription factor activity"/>
    <property type="evidence" value="ECO:0007669"/>
    <property type="project" value="InterPro"/>
</dbReference>
<evidence type="ECO:0000313" key="6">
    <source>
        <dbReference type="Proteomes" id="UP000008043"/>
    </source>
</evidence>
<keyword evidence="6" id="KW-1185">Reference proteome</keyword>
<dbReference type="KEGG" id="sdv:BN159_8038"/>
<dbReference type="PANTHER" id="PTHR46796">
    <property type="entry name" value="HTH-TYPE TRANSCRIPTIONAL ACTIVATOR RHAS-RELATED"/>
    <property type="match status" value="1"/>
</dbReference>
<evidence type="ECO:0000313" key="5">
    <source>
        <dbReference type="EMBL" id="CCK32416.1"/>
    </source>
</evidence>
<name>K4R814_STRDJ</name>
<dbReference type="PROSITE" id="PS01124">
    <property type="entry name" value="HTH_ARAC_FAMILY_2"/>
    <property type="match status" value="1"/>
</dbReference>
<evidence type="ECO:0000259" key="4">
    <source>
        <dbReference type="PROSITE" id="PS01124"/>
    </source>
</evidence>
<dbReference type="GO" id="GO:0043565">
    <property type="term" value="F:sequence-specific DNA binding"/>
    <property type="evidence" value="ECO:0007669"/>
    <property type="project" value="InterPro"/>
</dbReference>
<feature type="domain" description="HTH araC/xylS-type" evidence="4">
    <location>
        <begin position="226"/>
        <end position="327"/>
    </location>
</feature>
<dbReference type="Gene3D" id="1.10.10.60">
    <property type="entry name" value="Homeodomain-like"/>
    <property type="match status" value="1"/>
</dbReference>
<organism evidence="5 6">
    <name type="scientific">Streptomyces davaonensis (strain DSM 101723 / JCM 4913 / KCC S-0913 / 768)</name>
    <dbReference type="NCBI Taxonomy" id="1214101"/>
    <lineage>
        <taxon>Bacteria</taxon>
        <taxon>Bacillati</taxon>
        <taxon>Actinomycetota</taxon>
        <taxon>Actinomycetes</taxon>
        <taxon>Kitasatosporales</taxon>
        <taxon>Streptomycetaceae</taxon>
        <taxon>Streptomyces</taxon>
    </lineage>
</organism>
<proteinExistence type="predicted"/>
<dbReference type="InterPro" id="IPR018062">
    <property type="entry name" value="HTH_AraC-typ_CS"/>
</dbReference>
<dbReference type="InterPro" id="IPR020449">
    <property type="entry name" value="Tscrpt_reg_AraC-type_HTH"/>
</dbReference>
<dbReference type="InterPro" id="IPR050204">
    <property type="entry name" value="AraC_XylS_family_regulators"/>
</dbReference>
<keyword evidence="3" id="KW-0804">Transcription</keyword>
<dbReference type="Proteomes" id="UP000008043">
    <property type="component" value="Chromosome"/>
</dbReference>
<dbReference type="Pfam" id="PF14525">
    <property type="entry name" value="AraC_binding_2"/>
    <property type="match status" value="1"/>
</dbReference>
<gene>
    <name evidence="5" type="ORF">BN159_8038</name>
</gene>
<dbReference type="eggNOG" id="COG2207">
    <property type="taxonomic scope" value="Bacteria"/>
</dbReference>
<evidence type="ECO:0000256" key="3">
    <source>
        <dbReference type="ARBA" id="ARBA00023163"/>
    </source>
</evidence>
<accession>K4R814</accession>
<dbReference type="PANTHER" id="PTHR46796:SF12">
    <property type="entry name" value="HTH-TYPE DNA-BINDING TRANSCRIPTIONAL ACTIVATOR EUTR"/>
    <property type="match status" value="1"/>
</dbReference>
<evidence type="ECO:0000256" key="1">
    <source>
        <dbReference type="ARBA" id="ARBA00023015"/>
    </source>
</evidence>
<dbReference type="STRING" id="1214101.BN159_8038"/>
<keyword evidence="1" id="KW-0805">Transcription regulation</keyword>
<dbReference type="PATRIC" id="fig|1214101.3.peg.8133"/>
<dbReference type="SUPFAM" id="SSF46689">
    <property type="entry name" value="Homeodomain-like"/>
    <property type="match status" value="2"/>
</dbReference>
<dbReference type="AlphaFoldDB" id="K4R814"/>
<protein>
    <recommendedName>
        <fullName evidence="4">HTH araC/xylS-type domain-containing protein</fullName>
    </recommendedName>
</protein>
<evidence type="ECO:0000256" key="2">
    <source>
        <dbReference type="ARBA" id="ARBA00023125"/>
    </source>
</evidence>
<dbReference type="EMBL" id="HE971709">
    <property type="protein sequence ID" value="CCK32416.1"/>
    <property type="molecule type" value="Genomic_DNA"/>
</dbReference>
<dbReference type="OrthoDB" id="5464689at2"/>
<dbReference type="InterPro" id="IPR035418">
    <property type="entry name" value="AraC-bd_2"/>
</dbReference>
<dbReference type="PROSITE" id="PS00041">
    <property type="entry name" value="HTH_ARAC_FAMILY_1"/>
    <property type="match status" value="1"/>
</dbReference>
<dbReference type="Pfam" id="PF12833">
    <property type="entry name" value="HTH_18"/>
    <property type="match status" value="1"/>
</dbReference>
<sequence>MPVDDDVSAEFITYTTRSVEETHDAIAAHYYDLRLEVMGPAAEFRTSLSVVDLDALVVGHVSFGTGMRMSFGEPGVYHVAVPLHGAFSLQQGRDEARFATAQRAVFFDPGYDVLIDDWSPDCHCLTMKIDKEAVRHGLETLLGRPVRRPPRFEPFIDVTRGPGRSWAGLVQWFLLDNEITHGLLRRPLIRGRLEQTLLEGLLLAADHSYRAELEGPHPPMRPAAVKRVMDAVQELPAEPYDAARLAAIAQVSVRTLQEAFRKHVGMPPMAYVSEVRLERVHGQLRTSAPGSTTVAEVAYQWGFAHLGRFARRYRERFGETPSQTLRTLH</sequence>
<dbReference type="PRINTS" id="PR00032">
    <property type="entry name" value="HTHARAC"/>
</dbReference>
<keyword evidence="2" id="KW-0238">DNA-binding</keyword>
<dbReference type="InterPro" id="IPR018060">
    <property type="entry name" value="HTH_AraC"/>
</dbReference>
<dbReference type="HOGENOM" id="CLU_047930_0_1_11"/>
<reference evidence="5 6" key="1">
    <citation type="journal article" date="2012" name="J. Bacteriol.">
        <title>Genome sequence of the bacterium Streptomyces davawensis JCM 4913 and heterologous production of the unique antibiotic roseoflavin.</title>
        <authorList>
            <person name="Jankowitsch F."/>
            <person name="Schwarz J."/>
            <person name="Ruckert C."/>
            <person name="Gust B."/>
            <person name="Szczepanowski R."/>
            <person name="Blom J."/>
            <person name="Pelzer S."/>
            <person name="Kalinowski J."/>
            <person name="Mack M."/>
        </authorList>
    </citation>
    <scope>NUCLEOTIDE SEQUENCE [LARGE SCALE GENOMIC DNA]</scope>
    <source>
        <strain evidence="6">DSM 101723 / JCM 4913 / KCC S-0913 / 768</strain>
    </source>
</reference>
<dbReference type="SMART" id="SM00342">
    <property type="entry name" value="HTH_ARAC"/>
    <property type="match status" value="1"/>
</dbReference>